<organism evidence="1">
    <name type="scientific">viral metagenome</name>
    <dbReference type="NCBI Taxonomy" id="1070528"/>
    <lineage>
        <taxon>unclassified sequences</taxon>
        <taxon>metagenomes</taxon>
        <taxon>organismal metagenomes</taxon>
    </lineage>
</organism>
<protein>
    <submittedName>
        <fullName evidence="1">Uncharacterized protein</fullName>
    </submittedName>
</protein>
<evidence type="ECO:0000313" key="1">
    <source>
        <dbReference type="EMBL" id="QHU08772.1"/>
    </source>
</evidence>
<reference evidence="1" key="1">
    <citation type="journal article" date="2020" name="Nature">
        <title>Giant virus diversity and host interactions through global metagenomics.</title>
        <authorList>
            <person name="Schulz F."/>
            <person name="Roux S."/>
            <person name="Paez-Espino D."/>
            <person name="Jungbluth S."/>
            <person name="Walsh D.A."/>
            <person name="Denef V.J."/>
            <person name="McMahon K.D."/>
            <person name="Konstantinidis K.T."/>
            <person name="Eloe-Fadrosh E.A."/>
            <person name="Kyrpides N.C."/>
            <person name="Woyke T."/>
        </authorList>
    </citation>
    <scope>NUCLEOTIDE SEQUENCE</scope>
    <source>
        <strain evidence="1">GVMAG-S-1064190-84</strain>
    </source>
</reference>
<dbReference type="AlphaFoldDB" id="A0A6C0JSP5"/>
<name>A0A6C0JSP5_9ZZZZ</name>
<proteinExistence type="predicted"/>
<dbReference type="EMBL" id="MN740699">
    <property type="protein sequence ID" value="QHU08772.1"/>
    <property type="molecule type" value="Genomic_DNA"/>
</dbReference>
<sequence length="418" mass="43942">MSCISRKLRRGVSQDIEFVGSSQTQNPSASTTLVINKPTGTLDGDLMLAFCYNERFSTTSQFTAPAGWTKLVGTDLDSSLNRCSTIFWKIAAAEGSNYTFTNESRISSGAILTYRNAKIGLHGAFSAPAANAILPEIKIPTDKCILLASIHNDNASTTLGTPSGMSSVVSDSDANRPSYKICSQTVDAGLTGTKTTSTTPVDTGTYGILFFIVPASYTPPEITFVNSASNQNTSSGITQLTINKPTGTIENDLLIAFVVTSTSETWTGDTGWTEIGDLGSRPSLRVAYKIATASEASSYTFTTGTTTNQPSGTILVYRNATYDTIGSFASGTDPVSIASINIAENYSRLIACFARSSGSVTILAPTDMSTIVTENDTTDPSYAIFDQLVGYGASSARSATLGSSSNVCGIMLAIKPTS</sequence>
<accession>A0A6C0JSP5</accession>